<dbReference type="Proteomes" id="UP000053433">
    <property type="component" value="Unassembled WGS sequence"/>
</dbReference>
<evidence type="ECO:0000256" key="1">
    <source>
        <dbReference type="ARBA" id="ARBA00023015"/>
    </source>
</evidence>
<protein>
    <submittedName>
        <fullName evidence="5">AraC family transcriptional regulator</fullName>
    </submittedName>
</protein>
<dbReference type="Gene3D" id="1.10.10.60">
    <property type="entry name" value="Homeodomain-like"/>
    <property type="match status" value="2"/>
</dbReference>
<feature type="domain" description="HTH araC/xylS-type" evidence="4">
    <location>
        <begin position="217"/>
        <end position="315"/>
    </location>
</feature>
<keyword evidence="1" id="KW-0805">Transcription regulation</keyword>
<evidence type="ECO:0000313" key="6">
    <source>
        <dbReference type="Proteomes" id="UP000053433"/>
    </source>
</evidence>
<dbReference type="PROSITE" id="PS01124">
    <property type="entry name" value="HTH_ARAC_FAMILY_2"/>
    <property type="match status" value="1"/>
</dbReference>
<dbReference type="GO" id="GO:0003700">
    <property type="term" value="F:DNA-binding transcription factor activity"/>
    <property type="evidence" value="ECO:0007669"/>
    <property type="project" value="InterPro"/>
</dbReference>
<dbReference type="PANTHER" id="PTHR47893">
    <property type="entry name" value="REGULATORY PROTEIN PCHR"/>
    <property type="match status" value="1"/>
</dbReference>
<evidence type="ECO:0000256" key="2">
    <source>
        <dbReference type="ARBA" id="ARBA00023125"/>
    </source>
</evidence>
<dbReference type="PRINTS" id="PR00032">
    <property type="entry name" value="HTHARAC"/>
</dbReference>
<evidence type="ECO:0000259" key="4">
    <source>
        <dbReference type="PROSITE" id="PS01124"/>
    </source>
</evidence>
<dbReference type="InterPro" id="IPR018062">
    <property type="entry name" value="HTH_AraC-typ_CS"/>
</dbReference>
<evidence type="ECO:0000313" key="5">
    <source>
        <dbReference type="EMBL" id="KUE77849.1"/>
    </source>
</evidence>
<dbReference type="RefSeq" id="WP_058722592.1">
    <property type="nucleotide sequence ID" value="NZ_LMUA01000001.1"/>
</dbReference>
<sequence>MGNASFNQDWYGMQAKVLAQSDDRVVVDYGCKGRGIVKNYNLFEGIQLCFLDFESDESMETQKFNPDIIQITHCQTGRYECEFANHTVSYLPEGYFSVAATEHLPVSFSFPLGKYYGVSLVIDRQALSDGTRRMMQTIPIDLDKIGTTLGLETRWYVSDTPAQLKHLFSELYSAAETEPIGYFKIKAIELLYHMDQLTQINGCDLKYFDKKQIQTTKAIREYLISHLDEKVSLEQLAKEAHLNLSVFHLVFSHIYGDTPYAYLKKYKMNLAAQWLSEDKMKIGDIALELGYSNASKFAKAFQSVYGMLPKDYRKNK</sequence>
<proteinExistence type="predicted"/>
<dbReference type="InterPro" id="IPR020449">
    <property type="entry name" value="Tscrpt_reg_AraC-type_HTH"/>
</dbReference>
<dbReference type="InterPro" id="IPR053142">
    <property type="entry name" value="PchR_regulatory_protein"/>
</dbReference>
<dbReference type="AlphaFoldDB" id="A0A0W7TVI4"/>
<dbReference type="SUPFAM" id="SSF46689">
    <property type="entry name" value="Homeodomain-like"/>
    <property type="match status" value="2"/>
</dbReference>
<dbReference type="EMBL" id="LMUA01000001">
    <property type="protein sequence ID" value="KUE77849.1"/>
    <property type="molecule type" value="Genomic_DNA"/>
</dbReference>
<gene>
    <name evidence="5" type="ORF">ASJ35_00755</name>
</gene>
<name>A0A0W7TVI4_9FIRM</name>
<keyword evidence="3" id="KW-0804">Transcription</keyword>
<accession>A0A0W7TVI4</accession>
<evidence type="ECO:0000256" key="3">
    <source>
        <dbReference type="ARBA" id="ARBA00023163"/>
    </source>
</evidence>
<comment type="caution">
    <text evidence="5">The sequence shown here is derived from an EMBL/GenBank/DDBJ whole genome shotgun (WGS) entry which is preliminary data.</text>
</comment>
<dbReference type="Pfam" id="PF12833">
    <property type="entry name" value="HTH_18"/>
    <property type="match status" value="1"/>
</dbReference>
<dbReference type="SMART" id="SM00342">
    <property type="entry name" value="HTH_ARAC"/>
    <property type="match status" value="1"/>
</dbReference>
<dbReference type="InterPro" id="IPR009057">
    <property type="entry name" value="Homeodomain-like_sf"/>
</dbReference>
<dbReference type="InterPro" id="IPR018060">
    <property type="entry name" value="HTH_AraC"/>
</dbReference>
<keyword evidence="2" id="KW-0238">DNA-binding</keyword>
<organism evidence="5 6">
    <name type="scientific">Ruthenibacterium lactatiformans</name>
    <dbReference type="NCBI Taxonomy" id="1550024"/>
    <lineage>
        <taxon>Bacteria</taxon>
        <taxon>Bacillati</taxon>
        <taxon>Bacillota</taxon>
        <taxon>Clostridia</taxon>
        <taxon>Eubacteriales</taxon>
        <taxon>Oscillospiraceae</taxon>
        <taxon>Ruthenibacterium</taxon>
    </lineage>
</organism>
<reference evidence="5 6" key="1">
    <citation type="submission" date="2015-10" db="EMBL/GenBank/DDBJ databases">
        <title>A novel member of the family Ruminococcaceae isolated from human faeces.</title>
        <authorList>
            <person name="Shkoporov A.N."/>
            <person name="Chaplin A.V."/>
            <person name="Motuzova O.V."/>
            <person name="Kafarskaia L.I."/>
            <person name="Efimov B.A."/>
        </authorList>
    </citation>
    <scope>NUCLEOTIDE SEQUENCE [LARGE SCALE GENOMIC DNA]</scope>
    <source>
        <strain evidence="5 6">668</strain>
    </source>
</reference>
<dbReference type="PROSITE" id="PS00041">
    <property type="entry name" value="HTH_ARAC_FAMILY_1"/>
    <property type="match status" value="1"/>
</dbReference>
<dbReference type="GO" id="GO:0043565">
    <property type="term" value="F:sequence-specific DNA binding"/>
    <property type="evidence" value="ECO:0007669"/>
    <property type="project" value="InterPro"/>
</dbReference>
<dbReference type="PANTHER" id="PTHR47893:SF1">
    <property type="entry name" value="REGULATORY PROTEIN PCHR"/>
    <property type="match status" value="1"/>
</dbReference>